<feature type="transmembrane region" description="Helical" evidence="1">
    <location>
        <begin position="12"/>
        <end position="31"/>
    </location>
</feature>
<dbReference type="AlphaFoldDB" id="A0A6H0KUL4"/>
<keyword evidence="1" id="KW-0472">Membrane</keyword>
<reference evidence="2 3" key="1">
    <citation type="submission" date="2020-03" db="EMBL/GenBank/DDBJ databases">
        <title>Genomic analysis of Bacteroides faecium CBA7301.</title>
        <authorList>
            <person name="Kim J."/>
            <person name="Roh S.W."/>
        </authorList>
    </citation>
    <scope>NUCLEOTIDE SEQUENCE [LARGE SCALE GENOMIC DNA]</scope>
    <source>
        <strain evidence="2 3">CBA7301</strain>
    </source>
</reference>
<proteinExistence type="predicted"/>
<gene>
    <name evidence="2" type="ORF">BacF7301_24575</name>
</gene>
<organism evidence="2 3">
    <name type="scientific">Bacteroides faecium</name>
    <dbReference type="NCBI Taxonomy" id="2715212"/>
    <lineage>
        <taxon>Bacteria</taxon>
        <taxon>Pseudomonadati</taxon>
        <taxon>Bacteroidota</taxon>
        <taxon>Bacteroidia</taxon>
        <taxon>Bacteroidales</taxon>
        <taxon>Bacteroidaceae</taxon>
        <taxon>Bacteroides</taxon>
    </lineage>
</organism>
<dbReference type="EMBL" id="CP050831">
    <property type="protein sequence ID" value="QIU97130.1"/>
    <property type="molecule type" value="Genomic_DNA"/>
</dbReference>
<dbReference type="KEGG" id="bfc:BacF7301_24575"/>
<keyword evidence="3" id="KW-1185">Reference proteome</keyword>
<keyword evidence="1" id="KW-0812">Transmembrane</keyword>
<dbReference type="RefSeq" id="WP_167966829.1">
    <property type="nucleotide sequence ID" value="NZ_CP050831.1"/>
</dbReference>
<evidence type="ECO:0000313" key="3">
    <source>
        <dbReference type="Proteomes" id="UP000501780"/>
    </source>
</evidence>
<evidence type="ECO:0000256" key="1">
    <source>
        <dbReference type="SAM" id="Phobius"/>
    </source>
</evidence>
<sequence length="246" mass="28800">MINLDLYTIDWTTIGSIATAIAMIIAFRAISVSNKQNRENRNLQILLIRQEQEQKKLDEMVNNILEISHSIKPIDVLDFSSKWIDKVFTTEDRRKLDYMADQDLLNNIRLNIQLIKLKNYPTANILLTRLNTIREIYGQWIRCINPLHVFLESKDKITKEEQAAFMTNIVNQMAATCKKLSPEYTPIISDIYKQRTNIVDIAKDVMNIFESVISSQIQVLKPTFEKELYEFIKKEQERIDCIIEAK</sequence>
<evidence type="ECO:0000313" key="2">
    <source>
        <dbReference type="EMBL" id="QIU97130.1"/>
    </source>
</evidence>
<dbReference type="Proteomes" id="UP000501780">
    <property type="component" value="Chromosome"/>
</dbReference>
<protein>
    <submittedName>
        <fullName evidence="2">Uncharacterized protein</fullName>
    </submittedName>
</protein>
<name>A0A6H0KUL4_9BACE</name>
<accession>A0A6H0KUL4</accession>
<keyword evidence="1" id="KW-1133">Transmembrane helix</keyword>